<proteinExistence type="inferred from homology"/>
<dbReference type="InterPro" id="IPR015864">
    <property type="entry name" value="FAD_synthase"/>
</dbReference>
<dbReference type="Gene3D" id="3.40.50.620">
    <property type="entry name" value="HUPs"/>
    <property type="match status" value="1"/>
</dbReference>
<keyword evidence="7 14" id="KW-0547">Nucleotide-binding</keyword>
<protein>
    <recommendedName>
        <fullName evidence="14">Riboflavin biosynthesis protein</fullName>
    </recommendedName>
    <domain>
        <recommendedName>
            <fullName evidence="14">Riboflavin kinase</fullName>
            <ecNumber evidence="14">2.7.1.26</ecNumber>
        </recommendedName>
        <alternativeName>
            <fullName evidence="14">Flavokinase</fullName>
        </alternativeName>
    </domain>
    <domain>
        <recommendedName>
            <fullName evidence="14">FMN adenylyltransferase</fullName>
            <ecNumber evidence="14">2.7.7.2</ecNumber>
        </recommendedName>
        <alternativeName>
            <fullName evidence="14">FAD pyrophosphorylase</fullName>
        </alternativeName>
        <alternativeName>
            <fullName evidence="14">FAD synthase</fullName>
        </alternativeName>
    </domain>
</protein>
<comment type="catalytic activity">
    <reaction evidence="13 14">
        <text>FMN + ATP + H(+) = FAD + diphosphate</text>
        <dbReference type="Rhea" id="RHEA:17237"/>
        <dbReference type="ChEBI" id="CHEBI:15378"/>
        <dbReference type="ChEBI" id="CHEBI:30616"/>
        <dbReference type="ChEBI" id="CHEBI:33019"/>
        <dbReference type="ChEBI" id="CHEBI:57692"/>
        <dbReference type="ChEBI" id="CHEBI:58210"/>
        <dbReference type="EC" id="2.7.7.2"/>
    </reaction>
</comment>
<sequence length="309" mass="33319">MQRWRGYEAAPGGWGRSVVTIGVFDGVHKGHQATIGHAVARARELGVKSVVVTFDPHPAEVVRPGSHPAVLTEPARKAELIEALGVDVLCVVPFTPEFSRLPAEEFVHDILVEHLHAALVVVGANFRFGHRAAGDVALLERLGRTFGFGVEGAPLVAEAGTVFSSTYIRSCVDAGDVVAAAAALGRPHRVEGVVVRGDQRGRELGYPTANLLCHRYAAIPADGVYAARLVRRGQREPLAAAVSIGTNPTFSGRERRVEAYALDFTGDLYGERLALDFVAHLREQRTYDSIEPLVAQIAEDVERTRRAVA</sequence>
<keyword evidence="17" id="KW-1185">Reference proteome</keyword>
<evidence type="ECO:0000313" key="16">
    <source>
        <dbReference type="EMBL" id="MDZ5488783.1"/>
    </source>
</evidence>
<dbReference type="Gene3D" id="2.40.30.30">
    <property type="entry name" value="Riboflavin kinase-like"/>
    <property type="match status" value="1"/>
</dbReference>
<dbReference type="NCBIfam" id="NF004160">
    <property type="entry name" value="PRK05627.1-3"/>
    <property type="match status" value="1"/>
</dbReference>
<dbReference type="PANTHER" id="PTHR22749">
    <property type="entry name" value="RIBOFLAVIN KINASE/FMN ADENYLYLTRANSFERASE"/>
    <property type="match status" value="1"/>
</dbReference>
<gene>
    <name evidence="16" type="ORF">U2F25_04745</name>
</gene>
<comment type="pathway">
    <text evidence="1 14">Cofactor biosynthesis; FAD biosynthesis; FAD from FMN: step 1/1.</text>
</comment>
<organism evidence="16 17">
    <name type="scientific">Micromonospora sicca</name>
    <dbReference type="NCBI Taxonomy" id="2202420"/>
    <lineage>
        <taxon>Bacteria</taxon>
        <taxon>Bacillati</taxon>
        <taxon>Actinomycetota</taxon>
        <taxon>Actinomycetes</taxon>
        <taxon>Micromonosporales</taxon>
        <taxon>Micromonosporaceae</taxon>
        <taxon>Micromonospora</taxon>
    </lineage>
</organism>
<dbReference type="Pfam" id="PF06574">
    <property type="entry name" value="FAD_syn"/>
    <property type="match status" value="1"/>
</dbReference>
<feature type="domain" description="Riboflavin kinase" evidence="15">
    <location>
        <begin position="183"/>
        <end position="309"/>
    </location>
</feature>
<dbReference type="EC" id="2.7.1.26" evidence="14"/>
<evidence type="ECO:0000313" key="17">
    <source>
        <dbReference type="Proteomes" id="UP001290101"/>
    </source>
</evidence>
<evidence type="ECO:0000256" key="10">
    <source>
        <dbReference type="ARBA" id="ARBA00022840"/>
    </source>
</evidence>
<dbReference type="CDD" id="cd02064">
    <property type="entry name" value="FAD_synthetase_N"/>
    <property type="match status" value="1"/>
</dbReference>
<comment type="caution">
    <text evidence="16">The sequence shown here is derived from an EMBL/GenBank/DDBJ whole genome shotgun (WGS) entry which is preliminary data.</text>
</comment>
<keyword evidence="11" id="KW-0511">Multifunctional enzyme</keyword>
<dbReference type="PANTHER" id="PTHR22749:SF6">
    <property type="entry name" value="RIBOFLAVIN KINASE"/>
    <property type="match status" value="1"/>
</dbReference>
<keyword evidence="3 14" id="KW-0285">Flavoprotein</keyword>
<dbReference type="GO" id="GO:0003919">
    <property type="term" value="F:FMN adenylyltransferase activity"/>
    <property type="evidence" value="ECO:0007669"/>
    <property type="project" value="UniProtKB-EC"/>
</dbReference>
<dbReference type="Proteomes" id="UP001290101">
    <property type="component" value="Unassembled WGS sequence"/>
</dbReference>
<evidence type="ECO:0000256" key="9">
    <source>
        <dbReference type="ARBA" id="ARBA00022827"/>
    </source>
</evidence>
<dbReference type="InterPro" id="IPR015865">
    <property type="entry name" value="Riboflavin_kinase_bac/euk"/>
</dbReference>
<comment type="similarity">
    <text evidence="14">Belongs to the ribF family.</text>
</comment>
<dbReference type="PIRSF" id="PIRSF004491">
    <property type="entry name" value="FAD_Synth"/>
    <property type="match status" value="1"/>
</dbReference>
<evidence type="ECO:0000256" key="7">
    <source>
        <dbReference type="ARBA" id="ARBA00022741"/>
    </source>
</evidence>
<dbReference type="NCBIfam" id="TIGR00083">
    <property type="entry name" value="ribF"/>
    <property type="match status" value="1"/>
</dbReference>
<evidence type="ECO:0000259" key="15">
    <source>
        <dbReference type="SMART" id="SM00904"/>
    </source>
</evidence>
<dbReference type="InterPro" id="IPR002606">
    <property type="entry name" value="Riboflavin_kinase_bac"/>
</dbReference>
<dbReference type="InterPro" id="IPR023465">
    <property type="entry name" value="Riboflavin_kinase_dom_sf"/>
</dbReference>
<keyword evidence="9 14" id="KW-0274">FAD</keyword>
<evidence type="ECO:0000256" key="4">
    <source>
        <dbReference type="ARBA" id="ARBA00022643"/>
    </source>
</evidence>
<keyword evidence="6 14" id="KW-0548">Nucleotidyltransferase</keyword>
<evidence type="ECO:0000256" key="11">
    <source>
        <dbReference type="ARBA" id="ARBA00023268"/>
    </source>
</evidence>
<dbReference type="InterPro" id="IPR014729">
    <property type="entry name" value="Rossmann-like_a/b/a_fold"/>
</dbReference>
<dbReference type="InterPro" id="IPR023468">
    <property type="entry name" value="Riboflavin_kinase"/>
</dbReference>
<name>A0ABU5J8B1_9ACTN</name>
<evidence type="ECO:0000256" key="13">
    <source>
        <dbReference type="ARBA" id="ARBA00049494"/>
    </source>
</evidence>
<keyword evidence="5 14" id="KW-0808">Transferase</keyword>
<dbReference type="GO" id="GO:0008531">
    <property type="term" value="F:riboflavin kinase activity"/>
    <property type="evidence" value="ECO:0007669"/>
    <property type="project" value="UniProtKB-EC"/>
</dbReference>
<comment type="catalytic activity">
    <reaction evidence="12 14">
        <text>riboflavin + ATP = FMN + ADP + H(+)</text>
        <dbReference type="Rhea" id="RHEA:14357"/>
        <dbReference type="ChEBI" id="CHEBI:15378"/>
        <dbReference type="ChEBI" id="CHEBI:30616"/>
        <dbReference type="ChEBI" id="CHEBI:57986"/>
        <dbReference type="ChEBI" id="CHEBI:58210"/>
        <dbReference type="ChEBI" id="CHEBI:456216"/>
        <dbReference type="EC" id="2.7.1.26"/>
    </reaction>
</comment>
<reference evidence="16 17" key="1">
    <citation type="submission" date="2023-12" db="EMBL/GenBank/DDBJ databases">
        <title>Micromonospora sp. nov., isolated from Atacama Desert.</title>
        <authorList>
            <person name="Carro L."/>
            <person name="Golinska P."/>
            <person name="Klenk H.-P."/>
            <person name="Goodfellow M."/>
        </authorList>
    </citation>
    <scope>NUCLEOTIDE SEQUENCE [LARGE SCALE GENOMIC DNA]</scope>
    <source>
        <strain evidence="16 17">4G53</strain>
    </source>
</reference>
<evidence type="ECO:0000256" key="6">
    <source>
        <dbReference type="ARBA" id="ARBA00022695"/>
    </source>
</evidence>
<dbReference type="SUPFAM" id="SSF82114">
    <property type="entry name" value="Riboflavin kinase-like"/>
    <property type="match status" value="1"/>
</dbReference>
<evidence type="ECO:0000256" key="1">
    <source>
        <dbReference type="ARBA" id="ARBA00004726"/>
    </source>
</evidence>
<dbReference type="SMART" id="SM00904">
    <property type="entry name" value="Flavokinase"/>
    <property type="match status" value="1"/>
</dbReference>
<keyword evidence="8 14" id="KW-0418">Kinase</keyword>
<evidence type="ECO:0000256" key="5">
    <source>
        <dbReference type="ARBA" id="ARBA00022679"/>
    </source>
</evidence>
<evidence type="ECO:0000256" key="8">
    <source>
        <dbReference type="ARBA" id="ARBA00022777"/>
    </source>
</evidence>
<dbReference type="EC" id="2.7.7.2" evidence="14"/>
<keyword evidence="4 14" id="KW-0288">FMN</keyword>
<comment type="pathway">
    <text evidence="2 14">Cofactor biosynthesis; FMN biosynthesis; FMN from riboflavin (ATP route): step 1/1.</text>
</comment>
<dbReference type="SUPFAM" id="SSF52374">
    <property type="entry name" value="Nucleotidylyl transferase"/>
    <property type="match status" value="1"/>
</dbReference>
<evidence type="ECO:0000256" key="2">
    <source>
        <dbReference type="ARBA" id="ARBA00005201"/>
    </source>
</evidence>
<dbReference type="Pfam" id="PF01687">
    <property type="entry name" value="Flavokinase"/>
    <property type="match status" value="1"/>
</dbReference>
<dbReference type="EMBL" id="JAXOTQ010000004">
    <property type="protein sequence ID" value="MDZ5488783.1"/>
    <property type="molecule type" value="Genomic_DNA"/>
</dbReference>
<evidence type="ECO:0000256" key="12">
    <source>
        <dbReference type="ARBA" id="ARBA00047880"/>
    </source>
</evidence>
<dbReference type="RefSeq" id="WP_322439259.1">
    <property type="nucleotide sequence ID" value="NZ_JAXOTQ010000004.1"/>
</dbReference>
<keyword evidence="10 14" id="KW-0067">ATP-binding</keyword>
<evidence type="ECO:0000256" key="3">
    <source>
        <dbReference type="ARBA" id="ARBA00022630"/>
    </source>
</evidence>
<accession>A0ABU5J8B1</accession>
<evidence type="ECO:0000256" key="14">
    <source>
        <dbReference type="PIRNR" id="PIRNR004491"/>
    </source>
</evidence>